<dbReference type="EMBL" id="OZ034819">
    <property type="protein sequence ID" value="CAL1394279.1"/>
    <property type="molecule type" value="Genomic_DNA"/>
</dbReference>
<organism evidence="1 2">
    <name type="scientific">Linum trigynum</name>
    <dbReference type="NCBI Taxonomy" id="586398"/>
    <lineage>
        <taxon>Eukaryota</taxon>
        <taxon>Viridiplantae</taxon>
        <taxon>Streptophyta</taxon>
        <taxon>Embryophyta</taxon>
        <taxon>Tracheophyta</taxon>
        <taxon>Spermatophyta</taxon>
        <taxon>Magnoliopsida</taxon>
        <taxon>eudicotyledons</taxon>
        <taxon>Gunneridae</taxon>
        <taxon>Pentapetalae</taxon>
        <taxon>rosids</taxon>
        <taxon>fabids</taxon>
        <taxon>Malpighiales</taxon>
        <taxon>Linaceae</taxon>
        <taxon>Linum</taxon>
    </lineage>
</organism>
<sequence length="107" mass="11401">MVMLCTWVETGEICANVVSINSSNLVLNEVPVLILGARLKLVHISLLSERSSPVVPDNSIKVSTQREASLPLIASQCVDPTATNSHCCPKIAIQFFNSLPKVAGASN</sequence>
<protein>
    <submittedName>
        <fullName evidence="1">Uncharacterized protein</fullName>
    </submittedName>
</protein>
<keyword evidence="2" id="KW-1185">Reference proteome</keyword>
<proteinExistence type="predicted"/>
<gene>
    <name evidence="1" type="ORF">LTRI10_LOCUS34793</name>
</gene>
<reference evidence="1 2" key="1">
    <citation type="submission" date="2024-04" db="EMBL/GenBank/DDBJ databases">
        <authorList>
            <person name="Fracassetti M."/>
        </authorList>
    </citation>
    <scope>NUCLEOTIDE SEQUENCE [LARGE SCALE GENOMIC DNA]</scope>
</reference>
<evidence type="ECO:0000313" key="2">
    <source>
        <dbReference type="Proteomes" id="UP001497516"/>
    </source>
</evidence>
<evidence type="ECO:0000313" key="1">
    <source>
        <dbReference type="EMBL" id="CAL1394279.1"/>
    </source>
</evidence>
<name>A0AAV2F7T2_9ROSI</name>
<accession>A0AAV2F7T2</accession>
<dbReference type="AlphaFoldDB" id="A0AAV2F7T2"/>
<dbReference type="Proteomes" id="UP001497516">
    <property type="component" value="Chromosome 6"/>
</dbReference>